<dbReference type="PANTHER" id="PTHR47026:SF2">
    <property type="entry name" value="FLAGELLAR ASSOCIATED PROTEIN"/>
    <property type="match status" value="1"/>
</dbReference>
<sequence length="685" mass="77848">MSIACDEANPLIALLAQAGENTPTPLDNQLKKLTSSPAHVGTSTAATHKNSTKNQKSKNINTKADKPNNSQKNQPSGEKAKVSKKIDNIHDEPIKENIESNLTEANINSLINDVDPVIVFDSLSSSTNDGPITLSVRQPSFVSLSNGQVIPKGSGSLAEFTPIIEEAVPNMPEDIDEIENAELPEIQMVQTLTAKNRKRWGKMGYEPPEDLIPSVRAASQAGVRYNPKNVPFVPISASENCIEQLKIDNNLHKGIPDIIEEEADDFNNDVENIRNLQKKAPSEGMRLAEAMRNQSVEMMREIIGETPEVKEMSLEEIPDEEAESSIQNENSQNINNDDKLSGDSKEEENYELFGHLADLDESLTGPPVYRTLLTGEVHYDEDTKTIGLRLKQISDICANHLWIEECSYVNNLLILVNQTPKNVPRLGFTTRKTSMNDIDRLKEKLNKAEEEAQRNINDVTSYKDKVLEQLDEEYNKRANELDEKYQNEEFLQKFSKPSKELLELRAQATRLLKQNRINEAARITSRIRSLEAEEQRKIDLTVKNKYYMEDRKLKEEFANARQVAIQRWQYDLSRVETLRKERVAILKKRIVKIESIMEEKEILKKLEKKPKVPPKQQAYPATLNSQFTENGVFIVKPPKRLKRENDQAILDGMTQEIINGKNPQNVNVESVFRKTIKNQKQETMK</sequence>
<evidence type="ECO:0000256" key="1">
    <source>
        <dbReference type="SAM" id="Coils"/>
    </source>
</evidence>
<protein>
    <submittedName>
        <fullName evidence="3">Uncharacterized protein</fullName>
    </submittedName>
</protein>
<dbReference type="VEuPathDB" id="TrichDB:TRFO_35715"/>
<feature type="region of interest" description="Disordered" evidence="2">
    <location>
        <begin position="317"/>
        <end position="347"/>
    </location>
</feature>
<reference evidence="3" key="1">
    <citation type="submission" date="2016-10" db="EMBL/GenBank/DDBJ databases">
        <authorList>
            <person name="Benchimol M."/>
            <person name="Almeida L.G."/>
            <person name="Vasconcelos A.T."/>
            <person name="Perreira-Neves A."/>
            <person name="Rosa I.A."/>
            <person name="Tasca T."/>
            <person name="Bogo M.R."/>
            <person name="de Souza W."/>
        </authorList>
    </citation>
    <scope>NUCLEOTIDE SEQUENCE [LARGE SCALE GENOMIC DNA]</scope>
    <source>
        <strain evidence="3">K</strain>
    </source>
</reference>
<organism evidence="3 4">
    <name type="scientific">Tritrichomonas foetus</name>
    <dbReference type="NCBI Taxonomy" id="1144522"/>
    <lineage>
        <taxon>Eukaryota</taxon>
        <taxon>Metamonada</taxon>
        <taxon>Parabasalia</taxon>
        <taxon>Tritrichomonadida</taxon>
        <taxon>Tritrichomonadidae</taxon>
        <taxon>Tritrichomonas</taxon>
    </lineage>
</organism>
<proteinExistence type="predicted"/>
<dbReference type="GeneID" id="94845117"/>
<feature type="compositionally biased region" description="Low complexity" evidence="2">
    <location>
        <begin position="324"/>
        <end position="335"/>
    </location>
</feature>
<dbReference type="EMBL" id="MLAK01001083">
    <property type="protein sequence ID" value="OHS97949.1"/>
    <property type="molecule type" value="Genomic_DNA"/>
</dbReference>
<feature type="region of interest" description="Disordered" evidence="2">
    <location>
        <begin position="21"/>
        <end position="85"/>
    </location>
</feature>
<name>A0A1J4JK54_9EUKA</name>
<dbReference type="RefSeq" id="XP_068351086.1">
    <property type="nucleotide sequence ID" value="XM_068510413.1"/>
</dbReference>
<keyword evidence="4" id="KW-1185">Reference proteome</keyword>
<dbReference type="OrthoDB" id="10633817at2759"/>
<feature type="coiled-coil region" evidence="1">
    <location>
        <begin position="431"/>
        <end position="487"/>
    </location>
</feature>
<feature type="compositionally biased region" description="Polar residues" evidence="2">
    <location>
        <begin position="21"/>
        <end position="76"/>
    </location>
</feature>
<evidence type="ECO:0000313" key="3">
    <source>
        <dbReference type="EMBL" id="OHS97949.1"/>
    </source>
</evidence>
<keyword evidence="1" id="KW-0175">Coiled coil</keyword>
<evidence type="ECO:0000256" key="2">
    <source>
        <dbReference type="SAM" id="MobiDB-lite"/>
    </source>
</evidence>
<evidence type="ECO:0000313" key="4">
    <source>
        <dbReference type="Proteomes" id="UP000179807"/>
    </source>
</evidence>
<gene>
    <name evidence="3" type="ORF">TRFO_35715</name>
</gene>
<comment type="caution">
    <text evidence="3">The sequence shown here is derived from an EMBL/GenBank/DDBJ whole genome shotgun (WGS) entry which is preliminary data.</text>
</comment>
<dbReference type="AlphaFoldDB" id="A0A1J4JK54"/>
<dbReference type="PANTHER" id="PTHR47026">
    <property type="entry name" value="PIGMENTOSA GTPASE REGULATOR-LIKE PROTEIN, PUTATIVE-RELATED"/>
    <property type="match status" value="1"/>
</dbReference>
<accession>A0A1J4JK54</accession>
<dbReference type="Proteomes" id="UP000179807">
    <property type="component" value="Unassembled WGS sequence"/>
</dbReference>